<evidence type="ECO:0000313" key="12">
    <source>
        <dbReference type="Proteomes" id="UP000625711"/>
    </source>
</evidence>
<dbReference type="InterPro" id="IPR050549">
    <property type="entry name" value="MFS_Trehalose_Transporter"/>
</dbReference>
<comment type="caution">
    <text evidence="11">The sequence shown here is derived from an EMBL/GenBank/DDBJ whole genome shotgun (WGS) entry which is preliminary data.</text>
</comment>
<comment type="subcellular location">
    <subcellularLocation>
        <location evidence="1">Cell membrane</location>
        <topology evidence="1">Multi-pass membrane protein</topology>
    </subcellularLocation>
</comment>
<feature type="transmembrane region" description="Helical" evidence="9">
    <location>
        <begin position="7"/>
        <end position="29"/>
    </location>
</feature>
<dbReference type="InterPro" id="IPR003663">
    <property type="entry name" value="Sugar/inositol_transpt"/>
</dbReference>
<keyword evidence="12" id="KW-1185">Reference proteome</keyword>
<dbReference type="SUPFAM" id="SSF103473">
    <property type="entry name" value="MFS general substrate transporter"/>
    <property type="match status" value="1"/>
</dbReference>
<reference evidence="11" key="1">
    <citation type="submission" date="2020-08" db="EMBL/GenBank/DDBJ databases">
        <title>Genome sequencing and assembly of the red palm weevil Rhynchophorus ferrugineus.</title>
        <authorList>
            <person name="Dias G.B."/>
            <person name="Bergman C.M."/>
            <person name="Manee M."/>
        </authorList>
    </citation>
    <scope>NUCLEOTIDE SEQUENCE</scope>
    <source>
        <strain evidence="11">AA-2017</strain>
        <tissue evidence="11">Whole larva</tissue>
    </source>
</reference>
<keyword evidence="5 9" id="KW-0812">Transmembrane</keyword>
<evidence type="ECO:0000256" key="5">
    <source>
        <dbReference type="ARBA" id="ARBA00022692"/>
    </source>
</evidence>
<dbReference type="FunFam" id="1.20.1250.20:FF:000218">
    <property type="entry name" value="facilitated trehalose transporter Tret1"/>
    <property type="match status" value="1"/>
</dbReference>
<keyword evidence="7 9" id="KW-0472">Membrane</keyword>
<keyword evidence="4" id="KW-0762">Sugar transport</keyword>
<dbReference type="InterPro" id="IPR036259">
    <property type="entry name" value="MFS_trans_sf"/>
</dbReference>
<dbReference type="InterPro" id="IPR020846">
    <property type="entry name" value="MFS_dom"/>
</dbReference>
<evidence type="ECO:0000256" key="2">
    <source>
        <dbReference type="ARBA" id="ARBA00022448"/>
    </source>
</evidence>
<feature type="transmembrane region" description="Helical" evidence="9">
    <location>
        <begin position="169"/>
        <end position="190"/>
    </location>
</feature>
<dbReference type="Pfam" id="PF00083">
    <property type="entry name" value="Sugar_tr"/>
    <property type="match status" value="1"/>
</dbReference>
<evidence type="ECO:0000256" key="8">
    <source>
        <dbReference type="ARBA" id="ARBA00023180"/>
    </source>
</evidence>
<dbReference type="OrthoDB" id="8120565at2759"/>
<dbReference type="GO" id="GO:0005886">
    <property type="term" value="C:plasma membrane"/>
    <property type="evidence" value="ECO:0007669"/>
    <property type="project" value="UniProtKB-SubCell"/>
</dbReference>
<keyword evidence="3" id="KW-1003">Cell membrane</keyword>
<feature type="transmembrane region" description="Helical" evidence="9">
    <location>
        <begin position="144"/>
        <end position="163"/>
    </location>
</feature>
<dbReference type="PANTHER" id="PTHR48021:SF47">
    <property type="entry name" value="GH17672P"/>
    <property type="match status" value="1"/>
</dbReference>
<dbReference type="InterPro" id="IPR005829">
    <property type="entry name" value="Sugar_transporter_CS"/>
</dbReference>
<protein>
    <recommendedName>
        <fullName evidence="10">Major facilitator superfamily (MFS) profile domain-containing protein</fullName>
    </recommendedName>
</protein>
<sequence length="461" mass="51410">MGLTRTFSIYFYAISVNFLSYGGGLGYGWSSPALPKLSSISEKDHNPLPRPATPSEQSLIASLLSLGAVCSPFLSEIASDKLGRKTTLLLFSLPMIGGYIILIFADTVFQFYVARFLIGITEGCIFSIIPVYSAEISEDHNRGTIGAMMLLFVAIGHFTSSTVGPNVTIRTFSIVSLIPCVIFFIIFGLFSPESPYFYVLKNKNDEAEECLMKLRRKRNVDDEMKEIVKSVTEIKAGVEKSSIKSLFTEISCIKTFVLALLLMLFQQFTGLIYIIDYTQKIFDTANTPLSGDKSVMIVMTVQVLAILISTNIIDKINRRFLLLLSFTVICLLHVILGLFFYLVDHQYHLDGISWLPIVCLMLFIVAFQSGIGPISYIFPTEILEPNVKSVGNMLVICIGLVAEFLIATFLPEMAGEIGFYMPFWVFAAVTFVAVGFVYFFIPETRGKSFLEIQKDVRAKII</sequence>
<feature type="transmembrane region" description="Helical" evidence="9">
    <location>
        <begin position="58"/>
        <end position="75"/>
    </location>
</feature>
<evidence type="ECO:0000256" key="1">
    <source>
        <dbReference type="ARBA" id="ARBA00004651"/>
    </source>
</evidence>
<feature type="transmembrane region" description="Helical" evidence="9">
    <location>
        <begin position="87"/>
        <end position="105"/>
    </location>
</feature>
<feature type="transmembrane region" description="Helical" evidence="9">
    <location>
        <begin position="417"/>
        <end position="441"/>
    </location>
</feature>
<evidence type="ECO:0000313" key="11">
    <source>
        <dbReference type="EMBL" id="KAF7270695.1"/>
    </source>
</evidence>
<dbReference type="PRINTS" id="PR00171">
    <property type="entry name" value="SUGRTRNSPORT"/>
</dbReference>
<evidence type="ECO:0000259" key="10">
    <source>
        <dbReference type="PROSITE" id="PS50850"/>
    </source>
</evidence>
<accession>A0A834HY58</accession>
<keyword evidence="6 9" id="KW-1133">Transmembrane helix</keyword>
<evidence type="ECO:0000256" key="7">
    <source>
        <dbReference type="ARBA" id="ARBA00023136"/>
    </source>
</evidence>
<dbReference type="PROSITE" id="PS50850">
    <property type="entry name" value="MFS"/>
    <property type="match status" value="1"/>
</dbReference>
<dbReference type="Proteomes" id="UP000625711">
    <property type="component" value="Unassembled WGS sequence"/>
</dbReference>
<dbReference type="InterPro" id="IPR005828">
    <property type="entry name" value="MFS_sugar_transport-like"/>
</dbReference>
<dbReference type="AlphaFoldDB" id="A0A834HY58"/>
<feature type="transmembrane region" description="Helical" evidence="9">
    <location>
        <begin position="256"/>
        <end position="275"/>
    </location>
</feature>
<proteinExistence type="predicted"/>
<feature type="transmembrane region" description="Helical" evidence="9">
    <location>
        <begin position="111"/>
        <end position="132"/>
    </location>
</feature>
<feature type="transmembrane region" description="Helical" evidence="9">
    <location>
        <begin position="354"/>
        <end position="378"/>
    </location>
</feature>
<feature type="transmembrane region" description="Helical" evidence="9">
    <location>
        <begin position="320"/>
        <end position="342"/>
    </location>
</feature>
<dbReference type="PANTHER" id="PTHR48021">
    <property type="match status" value="1"/>
</dbReference>
<evidence type="ECO:0000256" key="9">
    <source>
        <dbReference type="SAM" id="Phobius"/>
    </source>
</evidence>
<name>A0A834HY58_RHYFE</name>
<evidence type="ECO:0000256" key="6">
    <source>
        <dbReference type="ARBA" id="ARBA00022989"/>
    </source>
</evidence>
<keyword evidence="8" id="KW-0325">Glycoprotein</keyword>
<evidence type="ECO:0000256" key="4">
    <source>
        <dbReference type="ARBA" id="ARBA00022597"/>
    </source>
</evidence>
<evidence type="ECO:0000256" key="3">
    <source>
        <dbReference type="ARBA" id="ARBA00022475"/>
    </source>
</evidence>
<organism evidence="11 12">
    <name type="scientific">Rhynchophorus ferrugineus</name>
    <name type="common">Red palm weevil</name>
    <name type="synonym">Curculio ferrugineus</name>
    <dbReference type="NCBI Taxonomy" id="354439"/>
    <lineage>
        <taxon>Eukaryota</taxon>
        <taxon>Metazoa</taxon>
        <taxon>Ecdysozoa</taxon>
        <taxon>Arthropoda</taxon>
        <taxon>Hexapoda</taxon>
        <taxon>Insecta</taxon>
        <taxon>Pterygota</taxon>
        <taxon>Neoptera</taxon>
        <taxon>Endopterygota</taxon>
        <taxon>Coleoptera</taxon>
        <taxon>Polyphaga</taxon>
        <taxon>Cucujiformia</taxon>
        <taxon>Curculionidae</taxon>
        <taxon>Dryophthorinae</taxon>
        <taxon>Rhynchophorus</taxon>
    </lineage>
</organism>
<keyword evidence="2" id="KW-0813">Transport</keyword>
<feature type="domain" description="Major facilitator superfamily (MFS) profile" evidence="10">
    <location>
        <begin position="1"/>
        <end position="445"/>
    </location>
</feature>
<dbReference type="Gene3D" id="1.20.1250.20">
    <property type="entry name" value="MFS general substrate transporter like domains"/>
    <property type="match status" value="1"/>
</dbReference>
<dbReference type="GO" id="GO:0022857">
    <property type="term" value="F:transmembrane transporter activity"/>
    <property type="evidence" value="ECO:0007669"/>
    <property type="project" value="InterPro"/>
</dbReference>
<dbReference type="EMBL" id="JAACXV010014070">
    <property type="protein sequence ID" value="KAF7270695.1"/>
    <property type="molecule type" value="Genomic_DNA"/>
</dbReference>
<feature type="transmembrane region" description="Helical" evidence="9">
    <location>
        <begin position="295"/>
        <end position="313"/>
    </location>
</feature>
<dbReference type="PROSITE" id="PS00217">
    <property type="entry name" value="SUGAR_TRANSPORT_2"/>
    <property type="match status" value="1"/>
</dbReference>
<feature type="transmembrane region" description="Helical" evidence="9">
    <location>
        <begin position="390"/>
        <end position="411"/>
    </location>
</feature>
<gene>
    <name evidence="11" type="ORF">GWI33_016363</name>
</gene>